<name>W7TT70_9STRA</name>
<accession>W7TT70</accession>
<sequence length="393" mass="43386">MAVLVRSNSKIMLSFGMVFLHVIMTLCCLVQVHGLHRLGCFVTSGKTGAPSASTWLASMSGDRLRMRFYRRGQMRCFLGTEESQNNDGRAQPLARPDVDDNAGGLRQDAGGPSSLATMGQRAFVITPHQHGNRHLESLLHLAGREKHKFSSALKELEHHVQLEVAEALIFNIRKHTNGGMLPSADGSSPKLSAEQRDVVIEYIPEVLQIMDRLEEHGHHHRDARVSLYATEALSYEVSTTSLVKAAPLLARIFKNIDLMLAKSPELKGGAPFIIKGMMFLNAPMPVRSVRKAKECFQTAHQIDASSPRNNYFCGVAAYLEKDYARAHKYFAEALSLAQTAALVSNARMTQGKYDAGSVCLANKEMPMDEYLHVQCRLGMDLASTQITQTSAHP</sequence>
<dbReference type="EMBL" id="AZIL01000609">
    <property type="protein sequence ID" value="EWM26728.1"/>
    <property type="molecule type" value="Genomic_DNA"/>
</dbReference>
<dbReference type="AlphaFoldDB" id="W7TT70"/>
<evidence type="ECO:0000256" key="1">
    <source>
        <dbReference type="SAM" id="MobiDB-lite"/>
    </source>
</evidence>
<dbReference type="SUPFAM" id="SSF48452">
    <property type="entry name" value="TPR-like"/>
    <property type="match status" value="1"/>
</dbReference>
<evidence type="ECO:0000313" key="3">
    <source>
        <dbReference type="Proteomes" id="UP000019335"/>
    </source>
</evidence>
<keyword evidence="3" id="KW-1185">Reference proteome</keyword>
<evidence type="ECO:0000313" key="2">
    <source>
        <dbReference type="EMBL" id="EWM26728.1"/>
    </source>
</evidence>
<feature type="region of interest" description="Disordered" evidence="1">
    <location>
        <begin position="80"/>
        <end position="113"/>
    </location>
</feature>
<keyword evidence="2" id="KW-0808">Transferase</keyword>
<comment type="caution">
    <text evidence="2">The sequence shown here is derived from an EMBL/GenBank/DDBJ whole genome shotgun (WGS) entry which is preliminary data.</text>
</comment>
<dbReference type="InterPro" id="IPR011990">
    <property type="entry name" value="TPR-like_helical_dom_sf"/>
</dbReference>
<organism evidence="2 3">
    <name type="scientific">Nannochloropsis gaditana</name>
    <dbReference type="NCBI Taxonomy" id="72520"/>
    <lineage>
        <taxon>Eukaryota</taxon>
        <taxon>Sar</taxon>
        <taxon>Stramenopiles</taxon>
        <taxon>Ochrophyta</taxon>
        <taxon>Eustigmatophyceae</taxon>
        <taxon>Eustigmatales</taxon>
        <taxon>Monodopsidaceae</taxon>
        <taxon>Nannochloropsis</taxon>
    </lineage>
</organism>
<reference evidence="2 3" key="1">
    <citation type="journal article" date="2014" name="Mol. Plant">
        <title>Chromosome Scale Genome Assembly and Transcriptome Profiling of Nannochloropsis gaditana in Nitrogen Depletion.</title>
        <authorList>
            <person name="Corteggiani Carpinelli E."/>
            <person name="Telatin A."/>
            <person name="Vitulo N."/>
            <person name="Forcato C."/>
            <person name="D'Angelo M."/>
            <person name="Schiavon R."/>
            <person name="Vezzi A."/>
            <person name="Giacometti G.M."/>
            <person name="Morosinotto T."/>
            <person name="Valle G."/>
        </authorList>
    </citation>
    <scope>NUCLEOTIDE SEQUENCE [LARGE SCALE GENOMIC DNA]</scope>
    <source>
        <strain evidence="2 3">B-31</strain>
    </source>
</reference>
<gene>
    <name evidence="2" type="ORF">Naga_100001g122</name>
</gene>
<dbReference type="OrthoDB" id="10283726at2759"/>
<dbReference type="Gene3D" id="1.25.40.10">
    <property type="entry name" value="Tetratricopeptide repeat domain"/>
    <property type="match status" value="1"/>
</dbReference>
<protein>
    <submittedName>
        <fullName evidence="2">Arginine-trna-protein transferase 1</fullName>
    </submittedName>
</protein>
<dbReference type="GO" id="GO:0016740">
    <property type="term" value="F:transferase activity"/>
    <property type="evidence" value="ECO:0007669"/>
    <property type="project" value="UniProtKB-KW"/>
</dbReference>
<dbReference type="Proteomes" id="UP000019335">
    <property type="component" value="Chromosome 8"/>
</dbReference>
<proteinExistence type="predicted"/>